<evidence type="ECO:0008006" key="5">
    <source>
        <dbReference type="Google" id="ProtNLM"/>
    </source>
</evidence>
<reference evidence="3 4" key="1">
    <citation type="journal article" date="2015" name="Microbiome">
        <title>Genomic resolution of linkages in carbon, nitrogen, and sulfur cycling among widespread estuary sediment bacteria.</title>
        <authorList>
            <person name="Baker B.J."/>
            <person name="Lazar C.S."/>
            <person name="Teske A.P."/>
            <person name="Dick G.J."/>
        </authorList>
    </citation>
    <scope>NUCLEOTIDE SEQUENCE [LARGE SCALE GENOMIC DNA]</scope>
    <source>
        <strain evidence="3">DG_54_3</strain>
    </source>
</reference>
<dbReference type="InterPro" id="IPR011053">
    <property type="entry name" value="Single_hybrid_motif"/>
</dbReference>
<dbReference type="GO" id="GO:0005960">
    <property type="term" value="C:glycine cleavage complex"/>
    <property type="evidence" value="ECO:0007669"/>
    <property type="project" value="InterPro"/>
</dbReference>
<feature type="transmembrane region" description="Helical" evidence="2">
    <location>
        <begin position="14"/>
        <end position="33"/>
    </location>
</feature>
<dbReference type="CDD" id="cd06848">
    <property type="entry name" value="GCS_H"/>
    <property type="match status" value="1"/>
</dbReference>
<dbReference type="InterPro" id="IPR033753">
    <property type="entry name" value="GCV_H/Fam206"/>
</dbReference>
<dbReference type="Pfam" id="PF01597">
    <property type="entry name" value="GCV_H"/>
    <property type="match status" value="1"/>
</dbReference>
<keyword evidence="2" id="KW-0472">Membrane</keyword>
<evidence type="ECO:0000256" key="2">
    <source>
        <dbReference type="SAM" id="Phobius"/>
    </source>
</evidence>
<dbReference type="AlphaFoldDB" id="A0A0S7XPC8"/>
<dbReference type="EMBL" id="LIZX01000211">
    <property type="protein sequence ID" value="KPJ63913.1"/>
    <property type="molecule type" value="Genomic_DNA"/>
</dbReference>
<organism evidence="3 4">
    <name type="scientific">candidate division WOR-1 bacterium DG_54_3</name>
    <dbReference type="NCBI Taxonomy" id="1703775"/>
    <lineage>
        <taxon>Bacteria</taxon>
        <taxon>Bacillati</taxon>
        <taxon>Saganbacteria</taxon>
    </lineage>
</organism>
<name>A0A0S7XPC8_UNCSA</name>
<gene>
    <name evidence="3" type="ORF">AMJ44_13725</name>
</gene>
<dbReference type="PANTHER" id="PTHR11715">
    <property type="entry name" value="GLYCINE CLEAVAGE SYSTEM H PROTEIN"/>
    <property type="match status" value="1"/>
</dbReference>
<dbReference type="Gene3D" id="2.40.50.100">
    <property type="match status" value="1"/>
</dbReference>
<keyword evidence="2" id="KW-0812">Transmembrane</keyword>
<protein>
    <recommendedName>
        <fullName evidence="5">Lipoyl-binding domain-containing protein</fullName>
    </recommendedName>
</protein>
<keyword evidence="2" id="KW-1133">Transmembrane helix</keyword>
<sequence>MQTLQEFMLTTKSIEYIIAIVFMLLFIAFWGLLNAPRGRGVTEAIAESFQRLKGIFAHPSHTWAEVVQPNLVNVGMDKFTSSVFGSIDEIRLPSPGEKVYQGGRAWRMKRGERELVQVSPVSGTVMEVNKRVAENPKVLNHENAEENWILKIAPMRFAREARNLLSGEMLARWNQAVKEQLVSALVPTNYPVLQEGGEIKPDLGDELTSEQWEKVARDFFNTSLIG</sequence>
<dbReference type="Proteomes" id="UP000051861">
    <property type="component" value="Unassembled WGS sequence"/>
</dbReference>
<comment type="caution">
    <text evidence="3">The sequence shown here is derived from an EMBL/GenBank/DDBJ whole genome shotgun (WGS) entry which is preliminary data.</text>
</comment>
<keyword evidence="1" id="KW-0450">Lipoyl</keyword>
<accession>A0A0S7XPC8</accession>
<evidence type="ECO:0000313" key="4">
    <source>
        <dbReference type="Proteomes" id="UP000051861"/>
    </source>
</evidence>
<dbReference type="GO" id="GO:0009249">
    <property type="term" value="P:protein lipoylation"/>
    <property type="evidence" value="ECO:0007669"/>
    <property type="project" value="TreeGrafter"/>
</dbReference>
<dbReference type="SUPFAM" id="SSF51230">
    <property type="entry name" value="Single hybrid motif"/>
    <property type="match status" value="1"/>
</dbReference>
<proteinExistence type="predicted"/>
<evidence type="ECO:0000313" key="3">
    <source>
        <dbReference type="EMBL" id="KPJ63913.1"/>
    </source>
</evidence>
<evidence type="ECO:0000256" key="1">
    <source>
        <dbReference type="ARBA" id="ARBA00022823"/>
    </source>
</evidence>
<dbReference type="InterPro" id="IPR002930">
    <property type="entry name" value="GCV_H"/>
</dbReference>
<dbReference type="PANTHER" id="PTHR11715:SF3">
    <property type="entry name" value="GLYCINE CLEAVAGE SYSTEM H PROTEIN-RELATED"/>
    <property type="match status" value="1"/>
</dbReference>
<dbReference type="GO" id="GO:0019464">
    <property type="term" value="P:glycine decarboxylation via glycine cleavage system"/>
    <property type="evidence" value="ECO:0007669"/>
    <property type="project" value="InterPro"/>
</dbReference>
<dbReference type="GO" id="GO:0005737">
    <property type="term" value="C:cytoplasm"/>
    <property type="evidence" value="ECO:0007669"/>
    <property type="project" value="TreeGrafter"/>
</dbReference>